<dbReference type="InterPro" id="IPR020476">
    <property type="entry name" value="Nudix_hydrolase"/>
</dbReference>
<feature type="domain" description="Nudix hydrolase" evidence="2">
    <location>
        <begin position="45"/>
        <end position="174"/>
    </location>
</feature>
<accession>A0A097QQY1</accession>
<evidence type="ECO:0000256" key="1">
    <source>
        <dbReference type="ARBA" id="ARBA00022801"/>
    </source>
</evidence>
<dbReference type="InterPro" id="IPR020084">
    <property type="entry name" value="NUDIX_hydrolase_CS"/>
</dbReference>
<organism evidence="3 4">
    <name type="scientific">Thermococcus eurythermalis</name>
    <dbReference type="NCBI Taxonomy" id="1505907"/>
    <lineage>
        <taxon>Archaea</taxon>
        <taxon>Methanobacteriati</taxon>
        <taxon>Methanobacteriota</taxon>
        <taxon>Thermococci</taxon>
        <taxon>Thermococcales</taxon>
        <taxon>Thermococcaceae</taxon>
        <taxon>Thermococcus</taxon>
    </lineage>
</organism>
<dbReference type="KEGG" id="teu:TEU_00205"/>
<dbReference type="GO" id="GO:0016787">
    <property type="term" value="F:hydrolase activity"/>
    <property type="evidence" value="ECO:0007669"/>
    <property type="project" value="UniProtKB-KW"/>
</dbReference>
<dbReference type="Pfam" id="PF00293">
    <property type="entry name" value="NUDIX"/>
    <property type="match status" value="1"/>
</dbReference>
<evidence type="ECO:0000313" key="3">
    <source>
        <dbReference type="EMBL" id="AIU68881.1"/>
    </source>
</evidence>
<keyword evidence="1 3" id="KW-0378">Hydrolase</keyword>
<dbReference type="PROSITE" id="PS51462">
    <property type="entry name" value="NUDIX"/>
    <property type="match status" value="1"/>
</dbReference>
<dbReference type="PRINTS" id="PR00502">
    <property type="entry name" value="NUDIXFAMILY"/>
</dbReference>
<protein>
    <submittedName>
        <fullName evidence="3">NUDIX hydrolase</fullName>
    </submittedName>
</protein>
<evidence type="ECO:0000313" key="4">
    <source>
        <dbReference type="Proteomes" id="UP000029980"/>
    </source>
</evidence>
<dbReference type="PROSITE" id="PS00893">
    <property type="entry name" value="NUDIX_BOX"/>
    <property type="match status" value="1"/>
</dbReference>
<dbReference type="HOGENOM" id="CLU_037162_20_3_2"/>
<dbReference type="CDD" id="cd18873">
    <property type="entry name" value="NUDIX_NadM_like"/>
    <property type="match status" value="1"/>
</dbReference>
<dbReference type="EMBL" id="CP008887">
    <property type="protein sequence ID" value="AIU68881.1"/>
    <property type="molecule type" value="Genomic_DNA"/>
</dbReference>
<dbReference type="Proteomes" id="UP000029980">
    <property type="component" value="Chromosome"/>
</dbReference>
<dbReference type="PANTHER" id="PTHR43736:SF1">
    <property type="entry name" value="DIHYDRONEOPTERIN TRIPHOSPHATE DIPHOSPHATASE"/>
    <property type="match status" value="1"/>
</dbReference>
<dbReference type="InterPro" id="IPR015797">
    <property type="entry name" value="NUDIX_hydrolase-like_dom_sf"/>
</dbReference>
<sequence>MRRDFPEVKKMDRYVLLVKAPKGADITQFREEAKLLAEKHGLKAELHRCIGLTVDGVILYKGGVVLIKRKNEPFKDHYALPGGFVEYGETVEEALKREMKEETGLDVRILRLVGVYSDPNRDPRGHTVSVAFLCLGEGELKAGDDAKEVHVVPIGEAGKLPLAFDHAKILRDALHPKDCW</sequence>
<dbReference type="SUPFAM" id="SSF55811">
    <property type="entry name" value="Nudix"/>
    <property type="match status" value="1"/>
</dbReference>
<dbReference type="InterPro" id="IPR000086">
    <property type="entry name" value="NUDIX_hydrolase_dom"/>
</dbReference>
<dbReference type="PANTHER" id="PTHR43736">
    <property type="entry name" value="ADP-RIBOSE PYROPHOSPHATASE"/>
    <property type="match status" value="1"/>
</dbReference>
<keyword evidence="4" id="KW-1185">Reference proteome</keyword>
<proteinExistence type="predicted"/>
<dbReference type="AlphaFoldDB" id="A0A097QQY1"/>
<dbReference type="STRING" id="1505907.TEU_00205"/>
<evidence type="ECO:0000259" key="2">
    <source>
        <dbReference type="PROSITE" id="PS51462"/>
    </source>
</evidence>
<gene>
    <name evidence="3" type="ORF">TEU_00205</name>
</gene>
<dbReference type="Gene3D" id="3.90.79.10">
    <property type="entry name" value="Nucleoside Triphosphate Pyrophosphohydrolase"/>
    <property type="match status" value="1"/>
</dbReference>
<reference evidence="3 4" key="1">
    <citation type="journal article" date="2015" name="Int. J. Syst. Evol. Microbiol.">
        <title>Thermococcus eurythermalis sp. nov., a conditional piezophilic hyperthermophilic archaeon with a wide temperature range isolated from an oil-immersed chimney in the Guaymas Basin.</title>
        <authorList>
            <person name="Zhao W."/>
            <person name="Zeng X."/>
            <person name="Xiao X."/>
        </authorList>
    </citation>
    <scope>NUCLEOTIDE SEQUENCE [LARGE SCALE GENOMIC DNA]</scope>
    <source>
        <strain evidence="3 4">A501</strain>
    </source>
</reference>
<name>A0A097QQY1_9EURY</name>